<dbReference type="EnsemblPlants" id="EMT29716">
    <property type="protein sequence ID" value="EMT29716"/>
    <property type="gene ID" value="F775_15776"/>
</dbReference>
<dbReference type="PANTHER" id="PTHR14363">
    <property type="entry name" value="HEPARANASE-RELATED"/>
    <property type="match status" value="1"/>
</dbReference>
<dbReference type="GO" id="GO:0016020">
    <property type="term" value="C:membrane"/>
    <property type="evidence" value="ECO:0007669"/>
    <property type="project" value="InterPro"/>
</dbReference>
<dbReference type="GO" id="GO:0004566">
    <property type="term" value="F:beta-glucuronidase activity"/>
    <property type="evidence" value="ECO:0007669"/>
    <property type="project" value="TreeGrafter"/>
</dbReference>
<dbReference type="PANTHER" id="PTHR14363:SF36">
    <property type="entry name" value="OS06G0179000 PROTEIN"/>
    <property type="match status" value="1"/>
</dbReference>
<protein>
    <submittedName>
        <fullName evidence="2">Heparanase-like protein 3</fullName>
    </submittedName>
</protein>
<evidence type="ECO:0000313" key="2">
    <source>
        <dbReference type="EnsemblPlants" id="EMT29716"/>
    </source>
</evidence>
<dbReference type="SUPFAM" id="SSF51445">
    <property type="entry name" value="(Trans)glycosidases"/>
    <property type="match status" value="1"/>
</dbReference>
<accession>M8D0M8</accession>
<evidence type="ECO:0000256" key="1">
    <source>
        <dbReference type="ARBA" id="ARBA00009800"/>
    </source>
</evidence>
<dbReference type="Pfam" id="PF03662">
    <property type="entry name" value="Glyco_hydro_79n"/>
    <property type="match status" value="1"/>
</dbReference>
<dbReference type="Gene3D" id="3.20.20.80">
    <property type="entry name" value="Glycosidases"/>
    <property type="match status" value="1"/>
</dbReference>
<dbReference type="AlphaFoldDB" id="M8D0M8"/>
<name>M8D0M8_AEGTA</name>
<dbReference type="GO" id="GO:0009505">
    <property type="term" value="C:plant-type cell wall"/>
    <property type="evidence" value="ECO:0007669"/>
    <property type="project" value="TreeGrafter"/>
</dbReference>
<reference evidence="2" key="1">
    <citation type="submission" date="2015-06" db="UniProtKB">
        <authorList>
            <consortium name="EnsemblPlants"/>
        </authorList>
    </citation>
    <scope>IDENTIFICATION</scope>
</reference>
<dbReference type="InterPro" id="IPR017853">
    <property type="entry name" value="GH"/>
</dbReference>
<organism evidence="2">
    <name type="scientific">Aegilops tauschii</name>
    <name type="common">Tausch's goatgrass</name>
    <name type="synonym">Aegilops squarrosa</name>
    <dbReference type="NCBI Taxonomy" id="37682"/>
    <lineage>
        <taxon>Eukaryota</taxon>
        <taxon>Viridiplantae</taxon>
        <taxon>Streptophyta</taxon>
        <taxon>Embryophyta</taxon>
        <taxon>Tracheophyta</taxon>
        <taxon>Spermatophyta</taxon>
        <taxon>Magnoliopsida</taxon>
        <taxon>Liliopsida</taxon>
        <taxon>Poales</taxon>
        <taxon>Poaceae</taxon>
        <taxon>BOP clade</taxon>
        <taxon>Pooideae</taxon>
        <taxon>Triticodae</taxon>
        <taxon>Triticeae</taxon>
        <taxon>Triticinae</taxon>
        <taxon>Aegilops</taxon>
    </lineage>
</organism>
<proteinExistence type="inferred from homology"/>
<comment type="similarity">
    <text evidence="1">Belongs to the glycosyl hydrolase 79 family.</text>
</comment>
<sequence>MAGLRLLVGAVLVVAGRGAAAESGAVTVDGRRAIASTGEDFVCATLDWWPPDKCDYGTCSWGNASLLNLDLSNKILLNAIKAFSPLVLRLGGSLQDKVVYGTADRPGPCAPFNRSKSEMFGFTQGCLPMPRWDDLNAFFEKSGAKIVFGLNALNGRVPLQGGAMGGNWDTTNAASFIRYTAGKGYKIYGWELGNELSGTGVGTKVGVAQYVKDAIALKTTVDAIYRGSPEKPLVLAPGGFFDARWYGEFIAKTKPDMLNVVTHHIYNLGAGVDRDTQLMDRILNPKALDGMAGPFRDLQGLLKAAGTSAVAWVPGSAGDVGEIRHQELLQAELSFSGGNYGLLNTTTFQPNPDYYSALLWHRLMGTKVLEAKFTGSNMVRAYAHCAKHAPGITLLLINLHVNATNHVSVAGRGGAHAGGRKHGGRFAQPPGAAREEYHLTPEGGNIQSQMMLLNGRALAAGADGGIPGMEPVKVDAARPIAVAPRSIVFVHMPDYHAPACA</sequence>
<dbReference type="InterPro" id="IPR005199">
    <property type="entry name" value="Glyco_hydro_79"/>
</dbReference>